<keyword evidence="4" id="KW-1185">Reference proteome</keyword>
<dbReference type="EnsemblMetazoa" id="XM_030997871">
    <property type="protein sequence ID" value="XP_030853731"/>
    <property type="gene ID" value="LOC115919043"/>
</dbReference>
<name>A0A7M7PQC7_STRPU</name>
<dbReference type="PANTHER" id="PTHR46428:SF1">
    <property type="entry name" value="KELCH DOMAIN-CONTAINING PROTEIN 10"/>
    <property type="match status" value="1"/>
</dbReference>
<keyword evidence="1" id="KW-0880">Kelch repeat</keyword>
<dbReference type="RefSeq" id="XP_030853731.1">
    <property type="nucleotide sequence ID" value="XM_030997871.1"/>
</dbReference>
<dbReference type="InParanoid" id="A0A7M7PQC7"/>
<keyword evidence="2" id="KW-0677">Repeat</keyword>
<evidence type="ECO:0000256" key="2">
    <source>
        <dbReference type="ARBA" id="ARBA00022737"/>
    </source>
</evidence>
<dbReference type="GO" id="GO:0032874">
    <property type="term" value="P:positive regulation of stress-activated MAPK cascade"/>
    <property type="evidence" value="ECO:0000318"/>
    <property type="project" value="GO_Central"/>
</dbReference>
<dbReference type="InterPro" id="IPR052125">
    <property type="entry name" value="KLHDC10"/>
</dbReference>
<dbReference type="SUPFAM" id="SSF117281">
    <property type="entry name" value="Kelch motif"/>
    <property type="match status" value="1"/>
</dbReference>
<dbReference type="AlphaFoldDB" id="A0A7M7PQC7"/>
<evidence type="ECO:0000313" key="4">
    <source>
        <dbReference type="Proteomes" id="UP000007110"/>
    </source>
</evidence>
<evidence type="ECO:0000313" key="3">
    <source>
        <dbReference type="EnsemblMetazoa" id="XP_030853731"/>
    </source>
</evidence>
<sequence>MAHMRGMYRHGLAYCQDKLYVIGSSWEELTSIPLYQKVHVFDIAEGKWSWQTTIPTEDDRYPRRRAYHGCAQWKSEVYMCGGHDARYNVMDDIWCLHLPELRWEQLSTTLPVPTFFHSAAITDAKCMYLFGGVKGFAGGVHNNDRERTRIIQKIWLAIPSLSELCWQHVLDLCPDMAKLSKEDLFGLGIPRIFTERLKPVR</sequence>
<reference evidence="4" key="1">
    <citation type="submission" date="2015-02" db="EMBL/GenBank/DDBJ databases">
        <title>Genome sequencing for Strongylocentrotus purpuratus.</title>
        <authorList>
            <person name="Murali S."/>
            <person name="Liu Y."/>
            <person name="Vee V."/>
            <person name="English A."/>
            <person name="Wang M."/>
            <person name="Skinner E."/>
            <person name="Han Y."/>
            <person name="Muzny D.M."/>
            <person name="Worley K.C."/>
            <person name="Gibbs R.A."/>
        </authorList>
    </citation>
    <scope>NUCLEOTIDE SEQUENCE</scope>
</reference>
<dbReference type="Proteomes" id="UP000007110">
    <property type="component" value="Unassembled WGS sequence"/>
</dbReference>
<dbReference type="PANTHER" id="PTHR46428">
    <property type="entry name" value="KELCH DOMAIN-CONTAINING PROTEIN 10"/>
    <property type="match status" value="1"/>
</dbReference>
<reference evidence="3" key="2">
    <citation type="submission" date="2021-01" db="UniProtKB">
        <authorList>
            <consortium name="EnsemblMetazoa"/>
        </authorList>
    </citation>
    <scope>IDENTIFICATION</scope>
</reference>
<protein>
    <submittedName>
        <fullName evidence="3">Uncharacterized protein</fullName>
    </submittedName>
</protein>
<dbReference type="OMA" id="RSGHRCF"/>
<dbReference type="KEGG" id="spu:115919043"/>
<dbReference type="InterPro" id="IPR015915">
    <property type="entry name" value="Kelch-typ_b-propeller"/>
</dbReference>
<dbReference type="Pfam" id="PF24681">
    <property type="entry name" value="Kelch_KLHDC2_KLHL20_DRC7"/>
    <property type="match status" value="1"/>
</dbReference>
<proteinExistence type="predicted"/>
<evidence type="ECO:0000256" key="1">
    <source>
        <dbReference type="ARBA" id="ARBA00022441"/>
    </source>
</evidence>
<dbReference type="Gene3D" id="2.120.10.80">
    <property type="entry name" value="Kelch-type beta propeller"/>
    <property type="match status" value="1"/>
</dbReference>
<accession>A0A7M7PQC7</accession>
<organism evidence="3 4">
    <name type="scientific">Strongylocentrotus purpuratus</name>
    <name type="common">Purple sea urchin</name>
    <dbReference type="NCBI Taxonomy" id="7668"/>
    <lineage>
        <taxon>Eukaryota</taxon>
        <taxon>Metazoa</taxon>
        <taxon>Echinodermata</taxon>
        <taxon>Eleutherozoa</taxon>
        <taxon>Echinozoa</taxon>
        <taxon>Echinoidea</taxon>
        <taxon>Euechinoidea</taxon>
        <taxon>Echinacea</taxon>
        <taxon>Camarodonta</taxon>
        <taxon>Echinidea</taxon>
        <taxon>Strongylocentrotidae</taxon>
        <taxon>Strongylocentrotus</taxon>
    </lineage>
</organism>
<dbReference type="GeneID" id="115919043"/>
<dbReference type="OrthoDB" id="7676067at2759"/>